<dbReference type="EMBL" id="CP016094">
    <property type="protein sequence ID" value="AOS43190.1"/>
    <property type="molecule type" value="Genomic_DNA"/>
</dbReference>
<evidence type="ECO:0000313" key="2">
    <source>
        <dbReference type="EMBL" id="AOS43190.1"/>
    </source>
</evidence>
<evidence type="ECO:0000259" key="1">
    <source>
        <dbReference type="Pfam" id="PF00144"/>
    </source>
</evidence>
<protein>
    <submittedName>
        <fullName evidence="2">Beta-lactamase</fullName>
        <ecNumber evidence="2">3.5.2.6</ecNumber>
    </submittedName>
</protein>
<evidence type="ECO:0000313" key="3">
    <source>
        <dbReference type="Proteomes" id="UP000095228"/>
    </source>
</evidence>
<accession>A0A1I7PHU5</accession>
<dbReference type="PANTHER" id="PTHR46825">
    <property type="entry name" value="D-ALANYL-D-ALANINE-CARBOXYPEPTIDASE/ENDOPEPTIDASE AMPH"/>
    <property type="match status" value="1"/>
</dbReference>
<proteinExistence type="predicted"/>
<gene>
    <name evidence="2" type="primary">ampC</name>
    <name evidence="2" type="ORF">Verru16b_00233</name>
</gene>
<dbReference type="EC" id="3.5.2.6" evidence="2"/>
<dbReference type="STRING" id="1838286.Verru16b_00233"/>
<dbReference type="Gene3D" id="3.40.710.10">
    <property type="entry name" value="DD-peptidase/beta-lactamase superfamily"/>
    <property type="match status" value="1"/>
</dbReference>
<dbReference type="AlphaFoldDB" id="A0A1I7PHU5"/>
<dbReference type="Proteomes" id="UP000095228">
    <property type="component" value="Chromosome"/>
</dbReference>
<dbReference type="GO" id="GO:0008800">
    <property type="term" value="F:beta-lactamase activity"/>
    <property type="evidence" value="ECO:0007669"/>
    <property type="project" value="UniProtKB-EC"/>
</dbReference>
<dbReference type="OrthoDB" id="9803467at2"/>
<dbReference type="KEGG" id="obg:Verru16b_00233"/>
<feature type="domain" description="Beta-lactamase-related" evidence="1">
    <location>
        <begin position="28"/>
        <end position="374"/>
    </location>
</feature>
<dbReference type="PATRIC" id="fig|1838286.3.peg.235"/>
<dbReference type="PANTHER" id="PTHR46825:SF9">
    <property type="entry name" value="BETA-LACTAMASE-RELATED DOMAIN-CONTAINING PROTEIN"/>
    <property type="match status" value="1"/>
</dbReference>
<organism evidence="2 3">
    <name type="scientific">Lacunisphaera limnophila</name>
    <dbReference type="NCBI Taxonomy" id="1838286"/>
    <lineage>
        <taxon>Bacteria</taxon>
        <taxon>Pseudomonadati</taxon>
        <taxon>Verrucomicrobiota</taxon>
        <taxon>Opitutia</taxon>
        <taxon>Opitutales</taxon>
        <taxon>Opitutaceae</taxon>
        <taxon>Lacunisphaera</taxon>
    </lineage>
</organism>
<dbReference type="Pfam" id="PF00144">
    <property type="entry name" value="Beta-lactamase"/>
    <property type="match status" value="1"/>
</dbReference>
<sequence length="400" mass="43485">MAGLTHVSASVAAAREAQPVPVSPAASIDQSIEHRMQSARIVGLGAAIIVNRQLVWTRGYGFADKERALPFTSDTIMNIGSISKTVTGAALMRAVQDGKLSLDEDINHYLPFKVANPSFPNEPITLRQLATHTSSITDRGPAYASAYHFGRDSTQTLGAFLHDYFAPDGKHHSPDNFLSTKPGTHRDYSNIGAALAGYLVERAVGEEFNAYTKRIIFAPLKMAHTGWLMSEVDLTNHSNLYMAQGLAVPIQLYGLTTYPDGGLRTSVEELARFFIALLNGGEYQGVRILDQASVDEMLRFQYNPANPPDNVKLSGEGALNSGIFWATKDSLARIGHNGADPGLVTMMLADADKQLGVILFTNTAVQPEDGEVYRAIFDDLWQLGMNLKASGTNAIDRQEK</sequence>
<dbReference type="InterPro" id="IPR012338">
    <property type="entry name" value="Beta-lactam/transpept-like"/>
</dbReference>
<dbReference type="InterPro" id="IPR050491">
    <property type="entry name" value="AmpC-like"/>
</dbReference>
<keyword evidence="3" id="KW-1185">Reference proteome</keyword>
<dbReference type="SUPFAM" id="SSF56601">
    <property type="entry name" value="beta-lactamase/transpeptidase-like"/>
    <property type="match status" value="1"/>
</dbReference>
<reference evidence="2 3" key="1">
    <citation type="submission" date="2016-06" db="EMBL/GenBank/DDBJ databases">
        <title>Three novel species with peptidoglycan cell walls form the new genus Lacunisphaera gen. nov. in the family Opitutaceae of the verrucomicrobial subdivision 4.</title>
        <authorList>
            <person name="Rast P."/>
            <person name="Gloeckner I."/>
            <person name="Jogler M."/>
            <person name="Boedeker C."/>
            <person name="Jeske O."/>
            <person name="Wiegand S."/>
            <person name="Reinhardt R."/>
            <person name="Schumann P."/>
            <person name="Rohde M."/>
            <person name="Spring S."/>
            <person name="Gloeckner F.O."/>
            <person name="Jogler C."/>
        </authorList>
    </citation>
    <scope>NUCLEOTIDE SEQUENCE [LARGE SCALE GENOMIC DNA]</scope>
    <source>
        <strain evidence="2 3">IG16b</strain>
    </source>
</reference>
<dbReference type="InterPro" id="IPR001466">
    <property type="entry name" value="Beta-lactam-related"/>
</dbReference>
<keyword evidence="2" id="KW-0378">Hydrolase</keyword>
<name>A0A1I7PHU5_9BACT</name>